<dbReference type="EMBL" id="JACIDJ010000001">
    <property type="protein sequence ID" value="MBB3897847.1"/>
    <property type="molecule type" value="Genomic_DNA"/>
</dbReference>
<keyword evidence="1" id="KW-0732">Signal</keyword>
<keyword evidence="3" id="KW-1185">Reference proteome</keyword>
<protein>
    <recommendedName>
        <fullName evidence="4">Lipoprotein</fullName>
    </recommendedName>
</protein>
<dbReference type="PROSITE" id="PS51257">
    <property type="entry name" value="PROKAR_LIPOPROTEIN"/>
    <property type="match status" value="1"/>
</dbReference>
<evidence type="ECO:0008006" key="4">
    <source>
        <dbReference type="Google" id="ProtNLM"/>
    </source>
</evidence>
<proteinExistence type="predicted"/>
<name>A0A840A9R2_9PROT</name>
<feature type="signal peptide" evidence="1">
    <location>
        <begin position="1"/>
        <end position="24"/>
    </location>
</feature>
<evidence type="ECO:0000256" key="1">
    <source>
        <dbReference type="SAM" id="SignalP"/>
    </source>
</evidence>
<dbReference type="RefSeq" id="WP_184382875.1">
    <property type="nucleotide sequence ID" value="NZ_JACIDJ010000001.1"/>
</dbReference>
<feature type="chain" id="PRO_5032277423" description="Lipoprotein" evidence="1">
    <location>
        <begin position="25"/>
        <end position="115"/>
    </location>
</feature>
<gene>
    <name evidence="2" type="ORF">GGQ83_001273</name>
</gene>
<organism evidence="2 3">
    <name type="scientific">Roseococcus suduntuyensis</name>
    <dbReference type="NCBI Taxonomy" id="455361"/>
    <lineage>
        <taxon>Bacteria</taxon>
        <taxon>Pseudomonadati</taxon>
        <taxon>Pseudomonadota</taxon>
        <taxon>Alphaproteobacteria</taxon>
        <taxon>Acetobacterales</taxon>
        <taxon>Roseomonadaceae</taxon>
        <taxon>Roseococcus</taxon>
    </lineage>
</organism>
<evidence type="ECO:0000313" key="2">
    <source>
        <dbReference type="EMBL" id="MBB3897847.1"/>
    </source>
</evidence>
<dbReference type="AlphaFoldDB" id="A0A840A9R2"/>
<accession>A0A840A9R2</accession>
<evidence type="ECO:0000313" key="3">
    <source>
        <dbReference type="Proteomes" id="UP000553193"/>
    </source>
</evidence>
<reference evidence="2 3" key="1">
    <citation type="submission" date="2020-08" db="EMBL/GenBank/DDBJ databases">
        <title>Genomic Encyclopedia of Type Strains, Phase IV (KMG-IV): sequencing the most valuable type-strain genomes for metagenomic binning, comparative biology and taxonomic classification.</title>
        <authorList>
            <person name="Goeker M."/>
        </authorList>
    </citation>
    <scope>NUCLEOTIDE SEQUENCE [LARGE SCALE GENOMIC DNA]</scope>
    <source>
        <strain evidence="2 3">DSM 19979</strain>
    </source>
</reference>
<dbReference type="Proteomes" id="UP000553193">
    <property type="component" value="Unassembled WGS sequence"/>
</dbReference>
<sequence>MFTKLRSWVLLLAFFALGACTEYAYIPPPGPEGQACVSQCRFDQQQCRAFADRDYQHCNASRNFAMAAYNRCVQSRGMGCVQPPSCINQSWRCSGEYDRCFRGCGGRIEEVQPRR</sequence>
<comment type="caution">
    <text evidence="2">The sequence shown here is derived from an EMBL/GenBank/DDBJ whole genome shotgun (WGS) entry which is preliminary data.</text>
</comment>